<evidence type="ECO:0000259" key="1">
    <source>
        <dbReference type="Pfam" id="PF01928"/>
    </source>
</evidence>
<proteinExistence type="predicted"/>
<organism evidence="2 3">
    <name type="scientific">Lentzea roselyniae</name>
    <dbReference type="NCBI Taxonomy" id="531940"/>
    <lineage>
        <taxon>Bacteria</taxon>
        <taxon>Bacillati</taxon>
        <taxon>Actinomycetota</taxon>
        <taxon>Actinomycetes</taxon>
        <taxon>Pseudonocardiales</taxon>
        <taxon>Pseudonocardiaceae</taxon>
        <taxon>Lentzea</taxon>
    </lineage>
</organism>
<dbReference type="InterPro" id="IPR033469">
    <property type="entry name" value="CYTH-like_dom_sf"/>
</dbReference>
<dbReference type="SUPFAM" id="SSF55154">
    <property type="entry name" value="CYTH-like phosphatases"/>
    <property type="match status" value="1"/>
</dbReference>
<accession>A0ABP7CGQ8</accession>
<gene>
    <name evidence="2" type="ORF">GCM10022267_87550</name>
</gene>
<dbReference type="EMBL" id="BAABBE010000059">
    <property type="protein sequence ID" value="GAA3687172.1"/>
    <property type="molecule type" value="Genomic_DNA"/>
</dbReference>
<keyword evidence="3" id="KW-1185">Reference proteome</keyword>
<sequence>MTIEYEAKVLGIDPPATEALILRHGGEKLGDRLQRRYVYDIEPGDQSRWVRLRDTGDVITLAVKEIRSDAIDGTSETEVTVDDFEKTNALLNKLGYRPKSYQENRRVSFRLGHARLEIDHWPLIPPYLEIEADSVAGVKEAATVLGYDEADLTGENTVQVYARYGIDLGALAEVRFE</sequence>
<dbReference type="InterPro" id="IPR023577">
    <property type="entry name" value="CYTH_domain"/>
</dbReference>
<dbReference type="Gene3D" id="2.40.320.10">
    <property type="entry name" value="Hypothetical Protein Pfu-838710-001"/>
    <property type="match status" value="1"/>
</dbReference>
<reference evidence="3" key="1">
    <citation type="journal article" date="2019" name="Int. J. Syst. Evol. Microbiol.">
        <title>The Global Catalogue of Microorganisms (GCM) 10K type strain sequencing project: providing services to taxonomists for standard genome sequencing and annotation.</title>
        <authorList>
            <consortium name="The Broad Institute Genomics Platform"/>
            <consortium name="The Broad Institute Genome Sequencing Center for Infectious Disease"/>
            <person name="Wu L."/>
            <person name="Ma J."/>
        </authorList>
    </citation>
    <scope>NUCLEOTIDE SEQUENCE [LARGE SCALE GENOMIC DNA]</scope>
    <source>
        <strain evidence="3">JCM 17494</strain>
    </source>
</reference>
<comment type="caution">
    <text evidence="2">The sequence shown here is derived from an EMBL/GenBank/DDBJ whole genome shotgun (WGS) entry which is preliminary data.</text>
</comment>
<dbReference type="Proteomes" id="UP001500711">
    <property type="component" value="Unassembled WGS sequence"/>
</dbReference>
<evidence type="ECO:0000313" key="3">
    <source>
        <dbReference type="Proteomes" id="UP001500711"/>
    </source>
</evidence>
<feature type="domain" description="CYTH" evidence="1">
    <location>
        <begin position="3"/>
        <end position="144"/>
    </location>
</feature>
<dbReference type="Pfam" id="PF01928">
    <property type="entry name" value="CYTH"/>
    <property type="match status" value="1"/>
</dbReference>
<dbReference type="RefSeq" id="WP_346137072.1">
    <property type="nucleotide sequence ID" value="NZ_BAABBE010000059.1"/>
</dbReference>
<protein>
    <recommendedName>
        <fullName evidence="1">CYTH domain-containing protein</fullName>
    </recommendedName>
</protein>
<name>A0ABP7CGQ8_9PSEU</name>
<evidence type="ECO:0000313" key="2">
    <source>
        <dbReference type="EMBL" id="GAA3687172.1"/>
    </source>
</evidence>